<organism evidence="1 2">
    <name type="scientific">Leifsonia xyli subsp. xyli</name>
    <dbReference type="NCBI Taxonomy" id="59736"/>
    <lineage>
        <taxon>Bacteria</taxon>
        <taxon>Bacillati</taxon>
        <taxon>Actinomycetota</taxon>
        <taxon>Actinomycetes</taxon>
        <taxon>Micrococcales</taxon>
        <taxon>Microbacteriaceae</taxon>
        <taxon>Leifsonia</taxon>
    </lineage>
</organism>
<evidence type="ECO:0000313" key="1">
    <source>
        <dbReference type="EMBL" id="ODA90441.1"/>
    </source>
</evidence>
<dbReference type="Proteomes" id="UP000094426">
    <property type="component" value="Unassembled WGS sequence"/>
</dbReference>
<gene>
    <name evidence="1" type="ORF">ATY41_02090</name>
</gene>
<dbReference type="EMBL" id="LNZG01000012">
    <property type="protein sequence ID" value="ODA90441.1"/>
    <property type="molecule type" value="Genomic_DNA"/>
</dbReference>
<comment type="caution">
    <text evidence="1">The sequence shown here is derived from an EMBL/GenBank/DDBJ whole genome shotgun (WGS) entry which is preliminary data.</text>
</comment>
<name>A0A1E2SL44_LEIXY</name>
<accession>A0A1E2SL44</accession>
<reference evidence="1 2" key="1">
    <citation type="submission" date="2015-11" db="EMBL/GenBank/DDBJ databases">
        <authorList>
            <person name="Zhang Y."/>
            <person name="Guo Z."/>
        </authorList>
    </citation>
    <scope>NUCLEOTIDE SEQUENCE [LARGE SCALE GENOMIC DNA]</scope>
    <source>
        <strain evidence="2">gdw1</strain>
    </source>
</reference>
<evidence type="ECO:0000313" key="2">
    <source>
        <dbReference type="Proteomes" id="UP000094426"/>
    </source>
</evidence>
<proteinExistence type="predicted"/>
<dbReference type="AlphaFoldDB" id="A0A1E2SL44"/>
<protein>
    <submittedName>
        <fullName evidence="1">Uncharacterized protein</fullName>
    </submittedName>
</protein>
<sequence>MFHRRDLTADLISSDVARVDDPWTLNQSFLDGRIAAGDKMILSLPKQDIRPGSYLEREVQHLQSNDYQWVNQWALRPME</sequence>